<dbReference type="OrthoDB" id="27543at2759"/>
<organism evidence="4 5">
    <name type="scientific">Strongylocentrotus purpuratus</name>
    <name type="common">Purple sea urchin</name>
    <dbReference type="NCBI Taxonomy" id="7668"/>
    <lineage>
        <taxon>Eukaryota</taxon>
        <taxon>Metazoa</taxon>
        <taxon>Echinodermata</taxon>
        <taxon>Eleutherozoa</taxon>
        <taxon>Echinozoa</taxon>
        <taxon>Echinoidea</taxon>
        <taxon>Euechinoidea</taxon>
        <taxon>Echinacea</taxon>
        <taxon>Camarodonta</taxon>
        <taxon>Echinidea</taxon>
        <taxon>Strongylocentrotidae</taxon>
        <taxon>Strongylocentrotus</taxon>
    </lineage>
</organism>
<dbReference type="Pfam" id="PF13862">
    <property type="entry name" value="BCCIP"/>
    <property type="match status" value="1"/>
</dbReference>
<dbReference type="PANTHER" id="PTHR13261">
    <property type="entry name" value="BRCA2 AND CDKN1A INTERACTING PROTEIN"/>
    <property type="match status" value="1"/>
</dbReference>
<evidence type="ECO:0000313" key="4">
    <source>
        <dbReference type="EnsemblMetazoa" id="XP_011665025"/>
    </source>
</evidence>
<dbReference type="InterPro" id="IPR025602">
    <property type="entry name" value="BCP1_family"/>
</dbReference>
<comment type="similarity">
    <text evidence="1 2">Belongs to the BCP1 family.</text>
</comment>
<protein>
    <recommendedName>
        <fullName evidence="2">Protein BCCIP homolog</fullName>
    </recommendedName>
</protein>
<dbReference type="EnsemblMetazoa" id="XM_011666723">
    <property type="protein sequence ID" value="XP_011665025"/>
    <property type="gene ID" value="LOC586387"/>
</dbReference>
<dbReference type="GeneID" id="586387"/>
<sequence>MATYSKKKRVDLEEKESDSSDDNDEMENDDIGDDKDEDCDSSDEEINEEVQIEFEAFPPQDNDFHGIKRLLQHLFSKTKVNTSQLTDLILSQNHVGCVLKQSDAQLAEESDSDDNDDDDVFGFTTVLNIIEKKNTECIQEIHKLIVDKCSACNSAAQVDELSRILGDESHNVGLLLCERFVNIPHQLAPPLHNSLQSDIRRAGAKNPHLKFDYYLLMSRAYQQPKLPSKKKKTQDEDSIDWIFTNAEDEIFLKESCLNLHYPSQMDQAGAVGGKWEEDDAEMKTFRVVMVVPASKMNNILTEIQEVFAV</sequence>
<feature type="region of interest" description="Disordered" evidence="3">
    <location>
        <begin position="1"/>
        <end position="46"/>
    </location>
</feature>
<evidence type="ECO:0000313" key="5">
    <source>
        <dbReference type="Proteomes" id="UP000007110"/>
    </source>
</evidence>
<keyword evidence="5" id="KW-1185">Reference proteome</keyword>
<accession>A0A7M7HGL9</accession>
<dbReference type="KEGG" id="spu:586387"/>
<evidence type="ECO:0000256" key="2">
    <source>
        <dbReference type="PIRNR" id="PIRNR028983"/>
    </source>
</evidence>
<reference evidence="4" key="2">
    <citation type="submission" date="2021-01" db="UniProtKB">
        <authorList>
            <consortium name="EnsemblMetazoa"/>
        </authorList>
    </citation>
    <scope>IDENTIFICATION</scope>
</reference>
<evidence type="ECO:0000256" key="1">
    <source>
        <dbReference type="ARBA" id="ARBA00006781"/>
    </source>
</evidence>
<dbReference type="Proteomes" id="UP000007110">
    <property type="component" value="Unassembled WGS sequence"/>
</dbReference>
<proteinExistence type="inferred from homology"/>
<dbReference type="RefSeq" id="XP_011665025.2">
    <property type="nucleotide sequence ID" value="XM_011666723.2"/>
</dbReference>
<dbReference type="InParanoid" id="A0A7M7HGL9"/>
<dbReference type="OMA" id="NFTHILG"/>
<dbReference type="PIRSF" id="PIRSF028983">
    <property type="entry name" value="BCP1"/>
    <property type="match status" value="1"/>
</dbReference>
<name>A0A7M7HGL9_STRPU</name>
<dbReference type="AlphaFoldDB" id="A0A7M7HGL9"/>
<reference evidence="5" key="1">
    <citation type="submission" date="2015-02" db="EMBL/GenBank/DDBJ databases">
        <title>Genome sequencing for Strongylocentrotus purpuratus.</title>
        <authorList>
            <person name="Murali S."/>
            <person name="Liu Y."/>
            <person name="Vee V."/>
            <person name="English A."/>
            <person name="Wang M."/>
            <person name="Skinner E."/>
            <person name="Han Y."/>
            <person name="Muzny D.M."/>
            <person name="Worley K.C."/>
            <person name="Gibbs R.A."/>
        </authorList>
    </citation>
    <scope>NUCLEOTIDE SEQUENCE</scope>
</reference>
<evidence type="ECO:0000256" key="3">
    <source>
        <dbReference type="SAM" id="MobiDB-lite"/>
    </source>
</evidence>
<dbReference type="GO" id="GO:0005634">
    <property type="term" value="C:nucleus"/>
    <property type="evidence" value="ECO:0000318"/>
    <property type="project" value="GO_Central"/>
</dbReference>
<feature type="compositionally biased region" description="Acidic residues" evidence="3">
    <location>
        <begin position="13"/>
        <end position="46"/>
    </location>
</feature>
<dbReference type="PANTHER" id="PTHR13261:SF0">
    <property type="entry name" value="BRCA2 AND CDKN1A-INTERACTING PROTEIN"/>
    <property type="match status" value="1"/>
</dbReference>
<dbReference type="FunCoup" id="A0A7M7HGL9">
    <property type="interactions" value="1495"/>
</dbReference>